<dbReference type="PANTHER" id="PTHR33678">
    <property type="entry name" value="BLL1576 PROTEIN"/>
    <property type="match status" value="1"/>
</dbReference>
<feature type="compositionally biased region" description="Low complexity" evidence="1">
    <location>
        <begin position="43"/>
        <end position="55"/>
    </location>
</feature>
<feature type="domain" description="Transposase IS66 central" evidence="2">
    <location>
        <begin position="162"/>
        <end position="442"/>
    </location>
</feature>
<organism evidence="4 5">
    <name type="scientific">Enterocloster citroniae</name>
    <dbReference type="NCBI Taxonomy" id="358743"/>
    <lineage>
        <taxon>Bacteria</taxon>
        <taxon>Bacillati</taxon>
        <taxon>Bacillota</taxon>
        <taxon>Clostridia</taxon>
        <taxon>Lachnospirales</taxon>
        <taxon>Lachnospiraceae</taxon>
        <taxon>Enterocloster</taxon>
    </lineage>
</organism>
<dbReference type="InterPro" id="IPR052344">
    <property type="entry name" value="Transposase-related"/>
</dbReference>
<dbReference type="Pfam" id="PF20042">
    <property type="entry name" value="DUF6444"/>
    <property type="match status" value="1"/>
</dbReference>
<evidence type="ECO:0000256" key="1">
    <source>
        <dbReference type="SAM" id="MobiDB-lite"/>
    </source>
</evidence>
<gene>
    <name evidence="4" type="ORF">ABID13_005408</name>
</gene>
<feature type="domain" description="DUF6444" evidence="3">
    <location>
        <begin position="26"/>
        <end position="84"/>
    </location>
</feature>
<reference evidence="4 5" key="1">
    <citation type="submission" date="2024-06" db="EMBL/GenBank/DDBJ databases">
        <title>Genomic Encyclopedia of Type Strains, Phase IV (KMG-IV): sequencing the most valuable type-strain genomes for metagenomic binning, comparative biology and taxonomic classification.</title>
        <authorList>
            <person name="Goeker M."/>
        </authorList>
    </citation>
    <scope>NUCLEOTIDE SEQUENCE [LARGE SCALE GENOMIC DNA]</scope>
    <source>
        <strain evidence="4 5">DSM 19261</strain>
    </source>
</reference>
<evidence type="ECO:0000313" key="4">
    <source>
        <dbReference type="EMBL" id="MET3573740.1"/>
    </source>
</evidence>
<dbReference type="PANTHER" id="PTHR33678:SF1">
    <property type="entry name" value="BLL1576 PROTEIN"/>
    <property type="match status" value="1"/>
</dbReference>
<dbReference type="RefSeq" id="WP_156200259.1">
    <property type="nucleotide sequence ID" value="NZ_JBEPLZ010000038.1"/>
</dbReference>
<evidence type="ECO:0000259" key="3">
    <source>
        <dbReference type="Pfam" id="PF20042"/>
    </source>
</evidence>
<dbReference type="InterPro" id="IPR045618">
    <property type="entry name" value="DUF6444"/>
</dbReference>
<proteinExistence type="predicted"/>
<dbReference type="InterPro" id="IPR004291">
    <property type="entry name" value="Transposase_IS66_central"/>
</dbReference>
<evidence type="ECO:0000259" key="2">
    <source>
        <dbReference type="Pfam" id="PF03050"/>
    </source>
</evidence>
<accession>A0ABV2G654</accession>
<keyword evidence="5" id="KW-1185">Reference proteome</keyword>
<dbReference type="GeneID" id="93166614"/>
<dbReference type="NCBIfam" id="NF033517">
    <property type="entry name" value="transpos_IS66"/>
    <property type="match status" value="1"/>
</dbReference>
<evidence type="ECO:0000313" key="5">
    <source>
        <dbReference type="Proteomes" id="UP001549200"/>
    </source>
</evidence>
<dbReference type="Pfam" id="PF03050">
    <property type="entry name" value="DDE_Tnp_IS66"/>
    <property type="match status" value="1"/>
</dbReference>
<protein>
    <submittedName>
        <fullName evidence="4">Transposase</fullName>
    </submittedName>
</protein>
<sequence>MTKDEMIEQLLQQVNSLTATIDAQTQLIAQLNQTIQGLKEQLNKNSKSSSKPPSSDGYKKPAPTSLRKSSGKKVGGQDGHQGTRLAVTTAPDETVKHMPSACEGCPYYQMCKGTACIAEKRNVIDAVVTVNVVEHQALEIPICMLHGGTRKGDFPSDVNASVQYGENLQALSVALNTVGAVSIKRTHEILSGVFNIPIATRTISNMVKRCADGLSATVDKIKQRMKDSALGHFDETGTRVDKKLWWVHNASNCEYTYLDISPKRGFKGMEQCGVLTEFKGIAMHDCWASYWNYPDIQHAVCCAHLLRELTGIAENHPDQKWAAAFIDLLMEMKKVKEKAIAKGKESLSYYYLHKFDKKYLELIEMGRKENPLPETTEKKRGRKKKGKILPLVDRLADYKASVCLFAHNFQVPFDNNQAERDVRMIKVKTKVSGCFRTEEGAKDYLKIMSYIGAAHKQGYNAYEAIKNAISGNPDFIFA</sequence>
<feature type="region of interest" description="Disordered" evidence="1">
    <location>
        <begin position="41"/>
        <end position="90"/>
    </location>
</feature>
<dbReference type="Proteomes" id="UP001549200">
    <property type="component" value="Unassembled WGS sequence"/>
</dbReference>
<name>A0ABV2G654_9FIRM</name>
<dbReference type="EMBL" id="JBEPLZ010000038">
    <property type="protein sequence ID" value="MET3573740.1"/>
    <property type="molecule type" value="Genomic_DNA"/>
</dbReference>
<comment type="caution">
    <text evidence="4">The sequence shown here is derived from an EMBL/GenBank/DDBJ whole genome shotgun (WGS) entry which is preliminary data.</text>
</comment>